<organism evidence="3 4">
    <name type="scientific">Alteromonas gilva</name>
    <dbReference type="NCBI Taxonomy" id="2987522"/>
    <lineage>
        <taxon>Bacteria</taxon>
        <taxon>Pseudomonadati</taxon>
        <taxon>Pseudomonadota</taxon>
        <taxon>Gammaproteobacteria</taxon>
        <taxon>Alteromonadales</taxon>
        <taxon>Alteromonadaceae</taxon>
        <taxon>Alteromonas/Salinimonas group</taxon>
        <taxon>Alteromonas</taxon>
    </lineage>
</organism>
<feature type="compositionally biased region" description="Acidic residues" evidence="1">
    <location>
        <begin position="834"/>
        <end position="849"/>
    </location>
</feature>
<sequence>MTQDLSQYASLIEQLKPMVKEPEFNQVLQQIAASVPKEKRFLLKMEMKRLARPCMRVIDLRNQVDGECRLYEYGGITHYLDDVAIEVFEQQVRIFGHYCFGVYETVMATENNFKVIREKAEAQRNGDAPPPPPEKLSGNVKQFDVPNISLLEYAQRTEERMNFAVALEVVTDTNNSVRATSVDISSHGMKIKLPKDYKFTLGQVLGVYFRGLESEYALDKTAPIKYQLVSISRKGDFQFLQMKRLESAPNDPFDQFIDKFIHGNKRRYKVNMDNTVDAIINKSCEQYFSPSCPTLPVFLEVADGKVIPRFAMANDLNRHILSYWNDEEDELRLGYLISPKRLERLLKSKHRSPEMYIYSFNHIQNGRIYFYSAAHDELNRDPGLKQLFVGFGARKVSWRVFKVGICDMSPEQAYAPLSLPDEVGTKVKRQNAKPAPRLMAKLKNLAHIAQITDVTSDQEQLLFSQLKVDRSRLKALKVFGHARNKVPTAIKSFRYKFQEQRMEARYLLRTTVQVYARGQDISAISEDISVNGMRIEIDGEYDGDLNMRVDVGLPKLQKLTTKFDLSRLQYRVVHISGDRNVLHLRTVNGEEGLPARRFFAELIKNNKSSLKTYPDEEEIPGIGHALRCINAKNPSTLAFVLSKNGSRYQPQVGVLSGHSNPRLKMLFSHFADRQKVNLEPLFRDRNLETPFIQQAIRRVKNEMQSVASELLVAFKPQATESTEVIDARYSQRFSSDEKRRQFIQDAMSNGLFIAINVTISTTGKPDVEMLQSEINYISVYAIHRAKELEARLWSISACVHAVDVTDQVLMRYNFDVQAIAKNHRILQTKKSSDSTDEDGADDDDSDITDEPTAPQ</sequence>
<gene>
    <name evidence="3" type="ORF">OIK42_18575</name>
</gene>
<reference evidence="3 4" key="1">
    <citation type="submission" date="2022-10" db="EMBL/GenBank/DDBJ databases">
        <title>Alteromonas sp. chi3 Genome sequencing.</title>
        <authorList>
            <person name="Park S."/>
        </authorList>
    </citation>
    <scope>NUCLEOTIDE SEQUENCE [LARGE SCALE GENOMIC DNA]</scope>
    <source>
        <strain evidence="4">chi3</strain>
    </source>
</reference>
<dbReference type="InterPro" id="IPR009875">
    <property type="entry name" value="PilZ_domain"/>
</dbReference>
<keyword evidence="4" id="KW-1185">Reference proteome</keyword>
<evidence type="ECO:0000313" key="4">
    <source>
        <dbReference type="Proteomes" id="UP001218788"/>
    </source>
</evidence>
<comment type="caution">
    <text evidence="3">The sequence shown here is derived from an EMBL/GenBank/DDBJ whole genome shotgun (WGS) entry which is preliminary data.</text>
</comment>
<feature type="region of interest" description="Disordered" evidence="1">
    <location>
        <begin position="827"/>
        <end position="855"/>
    </location>
</feature>
<evidence type="ECO:0000259" key="2">
    <source>
        <dbReference type="Pfam" id="PF07238"/>
    </source>
</evidence>
<evidence type="ECO:0000256" key="1">
    <source>
        <dbReference type="SAM" id="MobiDB-lite"/>
    </source>
</evidence>
<dbReference type="Gene3D" id="2.40.10.220">
    <property type="entry name" value="predicted glycosyltransferase like domains"/>
    <property type="match status" value="1"/>
</dbReference>
<feature type="domain" description="PilZ" evidence="2">
    <location>
        <begin position="499"/>
        <end position="586"/>
    </location>
</feature>
<dbReference type="EMBL" id="JAQQXP010000003">
    <property type="protein sequence ID" value="MDC8832761.1"/>
    <property type="molecule type" value="Genomic_DNA"/>
</dbReference>
<feature type="region of interest" description="Disordered" evidence="1">
    <location>
        <begin position="120"/>
        <end position="139"/>
    </location>
</feature>
<dbReference type="Pfam" id="PF07238">
    <property type="entry name" value="PilZ"/>
    <property type="match status" value="2"/>
</dbReference>
<accession>A0ABT5L8I3</accession>
<dbReference type="Proteomes" id="UP001218788">
    <property type="component" value="Unassembled WGS sequence"/>
</dbReference>
<protein>
    <submittedName>
        <fullName evidence="3">PilZ domain-containing protein</fullName>
    </submittedName>
</protein>
<name>A0ABT5L8I3_9ALTE</name>
<dbReference type="RefSeq" id="WP_273642616.1">
    <property type="nucleotide sequence ID" value="NZ_JAQQXP010000003.1"/>
</dbReference>
<proteinExistence type="predicted"/>
<feature type="domain" description="PilZ" evidence="2">
    <location>
        <begin position="155"/>
        <end position="238"/>
    </location>
</feature>
<dbReference type="SUPFAM" id="SSF141371">
    <property type="entry name" value="PilZ domain-like"/>
    <property type="match status" value="1"/>
</dbReference>
<evidence type="ECO:0000313" key="3">
    <source>
        <dbReference type="EMBL" id="MDC8832761.1"/>
    </source>
</evidence>